<name>A0ABP8C4P5_9ACTN</name>
<dbReference type="Gene3D" id="3.40.50.1010">
    <property type="entry name" value="5'-nuclease"/>
    <property type="match status" value="1"/>
</dbReference>
<dbReference type="InterPro" id="IPR021139">
    <property type="entry name" value="NYN"/>
</dbReference>
<evidence type="ECO:0000256" key="1">
    <source>
        <dbReference type="SAM" id="MobiDB-lite"/>
    </source>
</evidence>
<evidence type="ECO:0000259" key="2">
    <source>
        <dbReference type="Pfam" id="PF01936"/>
    </source>
</evidence>
<comment type="caution">
    <text evidence="3">The sequence shown here is derived from an EMBL/GenBank/DDBJ whole genome shotgun (WGS) entry which is preliminary data.</text>
</comment>
<accession>A0ABP8C4P5</accession>
<keyword evidence="4" id="KW-1185">Reference proteome</keyword>
<evidence type="ECO:0000313" key="3">
    <source>
        <dbReference type="EMBL" id="GAA4233629.1"/>
    </source>
</evidence>
<organism evidence="3 4">
    <name type="scientific">Actinomadura meridiana</name>
    <dbReference type="NCBI Taxonomy" id="559626"/>
    <lineage>
        <taxon>Bacteria</taxon>
        <taxon>Bacillati</taxon>
        <taxon>Actinomycetota</taxon>
        <taxon>Actinomycetes</taxon>
        <taxon>Streptosporangiales</taxon>
        <taxon>Thermomonosporaceae</taxon>
        <taxon>Actinomadura</taxon>
    </lineage>
</organism>
<dbReference type="RefSeq" id="WP_344898085.1">
    <property type="nucleotide sequence ID" value="NZ_BAABAS010000007.1"/>
</dbReference>
<dbReference type="Proteomes" id="UP001501710">
    <property type="component" value="Unassembled WGS sequence"/>
</dbReference>
<dbReference type="EMBL" id="BAABAS010000007">
    <property type="protein sequence ID" value="GAA4233629.1"/>
    <property type="molecule type" value="Genomic_DNA"/>
</dbReference>
<gene>
    <name evidence="3" type="ORF">GCM10022254_36510</name>
</gene>
<reference evidence="4" key="1">
    <citation type="journal article" date="2019" name="Int. J. Syst. Evol. Microbiol.">
        <title>The Global Catalogue of Microorganisms (GCM) 10K type strain sequencing project: providing services to taxonomists for standard genome sequencing and annotation.</title>
        <authorList>
            <consortium name="The Broad Institute Genomics Platform"/>
            <consortium name="The Broad Institute Genome Sequencing Center for Infectious Disease"/>
            <person name="Wu L."/>
            <person name="Ma J."/>
        </authorList>
    </citation>
    <scope>NUCLEOTIDE SEQUENCE [LARGE SCALE GENOMIC DNA]</scope>
    <source>
        <strain evidence="4">JCM 17440</strain>
    </source>
</reference>
<feature type="domain" description="NYN" evidence="2">
    <location>
        <begin position="4"/>
        <end position="158"/>
    </location>
</feature>
<dbReference type="CDD" id="cd18722">
    <property type="entry name" value="PIN_NicB-like"/>
    <property type="match status" value="1"/>
</dbReference>
<evidence type="ECO:0000313" key="4">
    <source>
        <dbReference type="Proteomes" id="UP001501710"/>
    </source>
</evidence>
<proteinExistence type="predicted"/>
<sequence>MSERVALFLDFQNVHLVGHGLFESFGTPPYCCVPDPVRLAAIIQERRLRTSQVTDVRVYRGRPDPHHQPTPSSANDAQAAEWSRDPRVDVIRRLLNYRGWPKEPPHEKGIDVAIAVDLMHLAFRGEHDALVLFSGDTDLMPAIEAIKQLRLCHVEVVCWAGHRPLRFPNSRLPYCHFLSRDDWTNVVDDWSDFRS</sequence>
<dbReference type="Pfam" id="PF01936">
    <property type="entry name" value="NYN"/>
    <property type="match status" value="1"/>
</dbReference>
<protein>
    <recommendedName>
        <fullName evidence="2">NYN domain-containing protein</fullName>
    </recommendedName>
</protein>
<feature type="region of interest" description="Disordered" evidence="1">
    <location>
        <begin position="59"/>
        <end position="82"/>
    </location>
</feature>